<evidence type="ECO:0000259" key="4">
    <source>
        <dbReference type="Pfam" id="PF18878"/>
    </source>
</evidence>
<dbReference type="PANTHER" id="PTHR46766">
    <property type="entry name" value="GLUTAMINE-RICH PROTEIN 2"/>
    <property type="match status" value="1"/>
</dbReference>
<evidence type="ECO:0000259" key="3">
    <source>
        <dbReference type="Pfam" id="PF00823"/>
    </source>
</evidence>
<dbReference type="OrthoDB" id="4753487at2"/>
<feature type="domain" description="PPE" evidence="3">
    <location>
        <begin position="6"/>
        <end position="168"/>
    </location>
</feature>
<keyword evidence="2" id="KW-0472">Membrane</keyword>
<dbReference type="InterPro" id="IPR038332">
    <property type="entry name" value="PPE_sf"/>
</dbReference>
<dbReference type="Pfam" id="PF18878">
    <property type="entry name" value="PPE-PPW"/>
    <property type="match status" value="1"/>
</dbReference>
<dbReference type="InterPro" id="IPR000030">
    <property type="entry name" value="PPE_dom"/>
</dbReference>
<dbReference type="RefSeq" id="WP_122525249.1">
    <property type="nucleotide sequence ID" value="NZ_UPHP01000039.1"/>
</dbReference>
<accession>A0A498PVV1</accession>
<keyword evidence="2" id="KW-1133">Transmembrane helix</keyword>
<dbReference type="AlphaFoldDB" id="A0A498PVV1"/>
<dbReference type="Proteomes" id="UP000273307">
    <property type="component" value="Unassembled WGS sequence"/>
</dbReference>
<keyword evidence="6" id="KW-1185">Reference proteome</keyword>
<evidence type="ECO:0000313" key="6">
    <source>
        <dbReference type="Proteomes" id="UP000273307"/>
    </source>
</evidence>
<sequence>MSAPVWLASPPEVHSALLSAGPGPASALSAAAQWTSLSTEYAAVADELAAVMGLMQTGAWQGPSADICVAAYAPYVAWLVQASTDGAATSAAHQAAAAAYVSARAAMPTLPELAANHAAHTVLLATNFFGINTIPIALNEADYARMWIQAATTMSVYNAASAAALASAPRLMPAPVIVKPGTGTAAAIAADVAQAVSYQPFPIWQILWDLIKVVATEVLSIPAFMIFTLMMDFYTPIVLLFIGYLLLIGNTHLALEALQYLELAWLTVGIEAFAIVFLPFVFGYEVGNLVIQWIMGLNLGIAPTVAGPLAAGTALSVSAAAAGASANAMAGTVAAPVAGVAVSAVEPSAVLPKTPLVSEIMIGGGPQATTADQGAGALGFAGTGLSQDAARAAGLTTMSSGELGGGPQVPMLPSSWNWHPVGATTMGNLLPG</sequence>
<comment type="similarity">
    <text evidence="1">Belongs to the mycobacterial PPE family.</text>
</comment>
<dbReference type="InterPro" id="IPR043641">
    <property type="entry name" value="PPE-PPW_C"/>
</dbReference>
<organism evidence="5 6">
    <name type="scientific">Mycobacterium attenuatum</name>
    <dbReference type="NCBI Taxonomy" id="2341086"/>
    <lineage>
        <taxon>Bacteria</taxon>
        <taxon>Bacillati</taxon>
        <taxon>Actinomycetota</taxon>
        <taxon>Actinomycetes</taxon>
        <taxon>Mycobacteriales</taxon>
        <taxon>Mycobacteriaceae</taxon>
        <taxon>Mycobacterium</taxon>
    </lineage>
</organism>
<keyword evidence="2" id="KW-0812">Transmembrane</keyword>
<feature type="domain" description="PPE-PPW subfamily C-terminal" evidence="4">
    <location>
        <begin position="371"/>
        <end position="416"/>
    </location>
</feature>
<name>A0A498PVV1_9MYCO</name>
<gene>
    <name evidence="5" type="ORF">LAUMK136_01682</name>
</gene>
<evidence type="ECO:0000313" key="5">
    <source>
        <dbReference type="EMBL" id="VBA36959.1"/>
    </source>
</evidence>
<protein>
    <submittedName>
        <fullName evidence="5">Putative PPE family protein PPE47/PPE48</fullName>
    </submittedName>
</protein>
<dbReference type="PANTHER" id="PTHR46766:SF1">
    <property type="entry name" value="GLUTAMINE-RICH PROTEIN 2"/>
    <property type="match status" value="1"/>
</dbReference>
<dbReference type="GO" id="GO:0052572">
    <property type="term" value="P:response to host immune response"/>
    <property type="evidence" value="ECO:0007669"/>
    <property type="project" value="TreeGrafter"/>
</dbReference>
<dbReference type="SUPFAM" id="SSF140459">
    <property type="entry name" value="PE/PPE dimer-like"/>
    <property type="match status" value="1"/>
</dbReference>
<evidence type="ECO:0000256" key="2">
    <source>
        <dbReference type="SAM" id="Phobius"/>
    </source>
</evidence>
<feature type="transmembrane region" description="Helical" evidence="2">
    <location>
        <begin position="263"/>
        <end position="284"/>
    </location>
</feature>
<dbReference type="EMBL" id="UPHP01000039">
    <property type="protein sequence ID" value="VBA36959.1"/>
    <property type="molecule type" value="Genomic_DNA"/>
</dbReference>
<proteinExistence type="inferred from homology"/>
<dbReference type="Pfam" id="PF00823">
    <property type="entry name" value="PPE"/>
    <property type="match status" value="1"/>
</dbReference>
<dbReference type="Gene3D" id="1.20.1260.20">
    <property type="entry name" value="PPE superfamily"/>
    <property type="match status" value="1"/>
</dbReference>
<feature type="transmembrane region" description="Helical" evidence="2">
    <location>
        <begin position="233"/>
        <end position="251"/>
    </location>
</feature>
<reference evidence="5 6" key="1">
    <citation type="submission" date="2018-09" db="EMBL/GenBank/DDBJ databases">
        <authorList>
            <person name="Tagini F."/>
        </authorList>
    </citation>
    <scope>NUCLEOTIDE SEQUENCE [LARGE SCALE GENOMIC DNA]</scope>
    <source>
        <strain evidence="5 6">MK136</strain>
    </source>
</reference>
<feature type="transmembrane region" description="Helical" evidence="2">
    <location>
        <begin position="290"/>
        <end position="311"/>
    </location>
</feature>
<evidence type="ECO:0000256" key="1">
    <source>
        <dbReference type="ARBA" id="ARBA00010652"/>
    </source>
</evidence>